<dbReference type="EMBL" id="QEWE01000012">
    <property type="protein sequence ID" value="REJ30009.1"/>
    <property type="molecule type" value="Genomic_DNA"/>
</dbReference>
<gene>
    <name evidence="1" type="ORF">C6P37_04245</name>
</gene>
<accession>A0A3E0K756</accession>
<sequence>MPRRHGLFADFNRFRPNFRCCRCKGKIVPSFFVFPFIDLLPVLPALCPSRKSLPFRSENILRPGTIGKYPRGAGFSPGPVIRPAVGEWGIVKGINGNRENRTGPVQWPFSRIDATARISPEKSLWLPGIG</sequence>
<comment type="caution">
    <text evidence="1">The sequence shown here is derived from an EMBL/GenBank/DDBJ whole genome shotgun (WGS) entry which is preliminary data.</text>
</comment>
<organism evidence="1 2">
    <name type="scientific">Caldibacillus debilis</name>
    <dbReference type="NCBI Taxonomy" id="301148"/>
    <lineage>
        <taxon>Bacteria</taxon>
        <taxon>Bacillati</taxon>
        <taxon>Bacillota</taxon>
        <taxon>Bacilli</taxon>
        <taxon>Bacillales</taxon>
        <taxon>Bacillaceae</taxon>
        <taxon>Caldibacillus</taxon>
    </lineage>
</organism>
<reference evidence="1 2" key="1">
    <citation type="submission" date="2018-03" db="EMBL/GenBank/DDBJ databases">
        <authorList>
            <person name="Keele B.F."/>
        </authorList>
    </citation>
    <scope>NUCLEOTIDE SEQUENCE [LARGE SCALE GENOMIC DNA]</scope>
    <source>
        <strain evidence="1">ZCTH4_d</strain>
    </source>
</reference>
<dbReference type="Proteomes" id="UP000257014">
    <property type="component" value="Unassembled WGS sequence"/>
</dbReference>
<dbReference type="AlphaFoldDB" id="A0A3E0K756"/>
<proteinExistence type="predicted"/>
<evidence type="ECO:0000313" key="2">
    <source>
        <dbReference type="Proteomes" id="UP000257014"/>
    </source>
</evidence>
<protein>
    <submittedName>
        <fullName evidence="1">Uncharacterized protein</fullName>
    </submittedName>
</protein>
<name>A0A3E0K756_9BACI</name>
<evidence type="ECO:0000313" key="1">
    <source>
        <dbReference type="EMBL" id="REJ30009.1"/>
    </source>
</evidence>